<evidence type="ECO:0000259" key="6">
    <source>
        <dbReference type="PROSITE" id="PS50887"/>
    </source>
</evidence>
<dbReference type="STRING" id="626887.J057_08711"/>
<feature type="region of interest" description="Disordered" evidence="4">
    <location>
        <begin position="335"/>
        <end position="360"/>
    </location>
</feature>
<reference evidence="7 8" key="1">
    <citation type="journal article" date="2013" name="Genome Announc.">
        <title>Genome Sequence of the Polycyclic Aromatic Hydrocarbon-Degrading Bacterium Strain Marinobacter nanhaiticus D15-8WT.</title>
        <authorList>
            <person name="Cui Z."/>
            <person name="Gao W."/>
            <person name="Li Q."/>
            <person name="Xu G."/>
            <person name="Zheng L."/>
        </authorList>
    </citation>
    <scope>NUCLEOTIDE SEQUENCE [LARGE SCALE GENOMIC DNA]</scope>
    <source>
        <strain evidence="7 8">D15-8W</strain>
    </source>
</reference>
<dbReference type="InterPro" id="IPR000160">
    <property type="entry name" value="GGDEF_dom"/>
</dbReference>
<evidence type="ECO:0000256" key="5">
    <source>
        <dbReference type="SAM" id="Phobius"/>
    </source>
</evidence>
<dbReference type="SMART" id="SM00267">
    <property type="entry name" value="GGDEF"/>
    <property type="match status" value="1"/>
</dbReference>
<evidence type="ECO:0000313" key="7">
    <source>
        <dbReference type="EMBL" id="ENO15419.1"/>
    </source>
</evidence>
<dbReference type="SUPFAM" id="SSF55073">
    <property type="entry name" value="Nucleotide cyclase"/>
    <property type="match status" value="1"/>
</dbReference>
<dbReference type="FunFam" id="3.30.70.270:FF:000001">
    <property type="entry name" value="Diguanylate cyclase domain protein"/>
    <property type="match status" value="1"/>
</dbReference>
<evidence type="ECO:0000256" key="2">
    <source>
        <dbReference type="ARBA" id="ARBA00012528"/>
    </source>
</evidence>
<organism evidence="7 8">
    <name type="scientific">Marinobacter nanhaiticus D15-8W</name>
    <dbReference type="NCBI Taxonomy" id="626887"/>
    <lineage>
        <taxon>Bacteria</taxon>
        <taxon>Pseudomonadati</taxon>
        <taxon>Pseudomonadota</taxon>
        <taxon>Gammaproteobacteria</taxon>
        <taxon>Pseudomonadales</taxon>
        <taxon>Marinobacteraceae</taxon>
        <taxon>Marinobacter</taxon>
    </lineage>
</organism>
<dbReference type="GO" id="GO:0052621">
    <property type="term" value="F:diguanylate cyclase activity"/>
    <property type="evidence" value="ECO:0007669"/>
    <property type="project" value="UniProtKB-EC"/>
</dbReference>
<dbReference type="Gene3D" id="3.30.70.270">
    <property type="match status" value="1"/>
</dbReference>
<proteinExistence type="predicted"/>
<protein>
    <recommendedName>
        <fullName evidence="2">diguanylate cyclase</fullName>
        <ecNumber evidence="2">2.7.7.65</ecNumber>
    </recommendedName>
</protein>
<evidence type="ECO:0000256" key="1">
    <source>
        <dbReference type="ARBA" id="ARBA00001946"/>
    </source>
</evidence>
<sequence>MTKRLSLTSTSTNPTETALGYRRQIVYYIHFWSLAAVAPLVLVQWHQGNSLLSALLGLFCVNLIAVVLVLRFRDRYLFKGRLFALFAIASTLYSTHINGHIGLFWGYPAIAGMFFLLVLREALVLNALFIMTLSVVAYLRFPEPEFWRISFSLGMTGVVVAVFAWLVGRMQGELTSLATSDPLTGCLNRSQMADILNTQIQMRERYERVASLVLVDLDHFKTINDRWGHAAGDRVLREAAKRLQQRLRDVDHLFRIGGEEFMVVLPETRQKSAEELARQLLTALSLAPFHNEIHVTASAGITELIKGETWSTWLNRADQALYTAKEDGRNRVVSLRGSDHSSLAGDELRPGAAGTPPVAT</sequence>
<dbReference type="PROSITE" id="PS50887">
    <property type="entry name" value="GGDEF"/>
    <property type="match status" value="1"/>
</dbReference>
<dbReference type="PATRIC" id="fig|626887.3.peg.1742"/>
<feature type="transmembrane region" description="Helical" evidence="5">
    <location>
        <begin position="51"/>
        <end position="70"/>
    </location>
</feature>
<feature type="domain" description="GGDEF" evidence="6">
    <location>
        <begin position="208"/>
        <end position="337"/>
    </location>
</feature>
<feature type="transmembrane region" description="Helical" evidence="5">
    <location>
        <begin position="82"/>
        <end position="107"/>
    </location>
</feature>
<keyword evidence="5" id="KW-0472">Membrane</keyword>
<keyword evidence="8" id="KW-1185">Reference proteome</keyword>
<dbReference type="Pfam" id="PF00990">
    <property type="entry name" value="GGDEF"/>
    <property type="match status" value="1"/>
</dbReference>
<dbReference type="InterPro" id="IPR043128">
    <property type="entry name" value="Rev_trsase/Diguanyl_cyclase"/>
</dbReference>
<dbReference type="CDD" id="cd01949">
    <property type="entry name" value="GGDEF"/>
    <property type="match status" value="1"/>
</dbReference>
<dbReference type="EMBL" id="APLQ01000011">
    <property type="protein sequence ID" value="ENO15419.1"/>
    <property type="molecule type" value="Genomic_DNA"/>
</dbReference>
<keyword evidence="5" id="KW-0812">Transmembrane</keyword>
<dbReference type="NCBIfam" id="TIGR00254">
    <property type="entry name" value="GGDEF"/>
    <property type="match status" value="1"/>
</dbReference>
<evidence type="ECO:0000313" key="8">
    <source>
        <dbReference type="Proteomes" id="UP000013165"/>
    </source>
</evidence>
<feature type="transmembrane region" description="Helical" evidence="5">
    <location>
        <begin position="113"/>
        <end position="139"/>
    </location>
</feature>
<feature type="transmembrane region" description="Helical" evidence="5">
    <location>
        <begin position="25"/>
        <end position="45"/>
    </location>
</feature>
<evidence type="ECO:0000256" key="3">
    <source>
        <dbReference type="ARBA" id="ARBA00034247"/>
    </source>
</evidence>
<keyword evidence="5" id="KW-1133">Transmembrane helix</keyword>
<accession>N6W5C7</accession>
<dbReference type="InterPro" id="IPR050469">
    <property type="entry name" value="Diguanylate_Cyclase"/>
</dbReference>
<dbReference type="eggNOG" id="COG3706">
    <property type="taxonomic scope" value="Bacteria"/>
</dbReference>
<dbReference type="AlphaFoldDB" id="N6W5C7"/>
<dbReference type="Proteomes" id="UP000013165">
    <property type="component" value="Unassembled WGS sequence"/>
</dbReference>
<comment type="caution">
    <text evidence="7">The sequence shown here is derived from an EMBL/GenBank/DDBJ whole genome shotgun (WGS) entry which is preliminary data.</text>
</comment>
<dbReference type="EC" id="2.7.7.65" evidence="2"/>
<dbReference type="PANTHER" id="PTHR45138:SF9">
    <property type="entry name" value="DIGUANYLATE CYCLASE DGCM-RELATED"/>
    <property type="match status" value="1"/>
</dbReference>
<evidence type="ECO:0000256" key="4">
    <source>
        <dbReference type="SAM" id="MobiDB-lite"/>
    </source>
</evidence>
<dbReference type="RefSeq" id="WP_004579715.1">
    <property type="nucleotide sequence ID" value="NZ_AP028878.1"/>
</dbReference>
<comment type="cofactor">
    <cofactor evidence="1">
        <name>Mg(2+)</name>
        <dbReference type="ChEBI" id="CHEBI:18420"/>
    </cofactor>
</comment>
<dbReference type="PANTHER" id="PTHR45138">
    <property type="entry name" value="REGULATORY COMPONENTS OF SENSORY TRANSDUCTION SYSTEM"/>
    <property type="match status" value="1"/>
</dbReference>
<dbReference type="HOGENOM" id="CLU_000445_11_1_6"/>
<name>N6W5C7_9GAMM</name>
<gene>
    <name evidence="7" type="ORF">J057_08711</name>
</gene>
<comment type="catalytic activity">
    <reaction evidence="3">
        <text>2 GTP = 3',3'-c-di-GMP + 2 diphosphate</text>
        <dbReference type="Rhea" id="RHEA:24898"/>
        <dbReference type="ChEBI" id="CHEBI:33019"/>
        <dbReference type="ChEBI" id="CHEBI:37565"/>
        <dbReference type="ChEBI" id="CHEBI:58805"/>
        <dbReference type="EC" id="2.7.7.65"/>
    </reaction>
</comment>
<dbReference type="InterPro" id="IPR029787">
    <property type="entry name" value="Nucleotide_cyclase"/>
</dbReference>
<feature type="transmembrane region" description="Helical" evidence="5">
    <location>
        <begin position="146"/>
        <end position="167"/>
    </location>
</feature>
<dbReference type="OrthoDB" id="9812260at2"/>